<dbReference type="RefSeq" id="WP_253966843.1">
    <property type="nucleotide sequence ID" value="NZ_JAMFTH010000001.1"/>
</dbReference>
<dbReference type="GO" id="GO:1990228">
    <property type="term" value="C:sulfurtransferase complex"/>
    <property type="evidence" value="ECO:0007669"/>
    <property type="project" value="TreeGrafter"/>
</dbReference>
<dbReference type="EMBL" id="JAMFTH010000001">
    <property type="protein sequence ID" value="MCP8898569.1"/>
    <property type="molecule type" value="Genomic_DNA"/>
</dbReference>
<dbReference type="AlphaFoldDB" id="A0A9X2HWZ2"/>
<dbReference type="Gene3D" id="3.40.1260.10">
    <property type="entry name" value="DsrEFH-like"/>
    <property type="match status" value="1"/>
</dbReference>
<sequence>MSTLHTVNKSPFQSQCLYNCTDLIAPGDSLVLIEDGVYALKLGGEERARLLNAIKQGTRVYALNADLQTRGLDSSWAEIKTIDDSEFVELCCKHQRIQSWY</sequence>
<protein>
    <submittedName>
        <fullName evidence="1">Sulfurtransferase complex subunit TusB</fullName>
    </submittedName>
</protein>
<evidence type="ECO:0000313" key="2">
    <source>
        <dbReference type="Proteomes" id="UP001139319"/>
    </source>
</evidence>
<dbReference type="InterPro" id="IPR027396">
    <property type="entry name" value="DsrEFH-like"/>
</dbReference>
<keyword evidence="2" id="KW-1185">Reference proteome</keyword>
<name>A0A9X2HWZ2_9GAMM</name>
<dbReference type="PANTHER" id="PTHR37526">
    <property type="entry name" value="PROTEIN TUSB"/>
    <property type="match status" value="1"/>
</dbReference>
<gene>
    <name evidence="1" type="primary">tusB</name>
    <name evidence="1" type="ORF">M6D89_04575</name>
</gene>
<evidence type="ECO:0000313" key="1">
    <source>
        <dbReference type="EMBL" id="MCP8898569.1"/>
    </source>
</evidence>
<proteinExistence type="predicted"/>
<reference evidence="1" key="1">
    <citation type="submission" date="2022-05" db="EMBL/GenBank/DDBJ databases">
        <authorList>
            <person name="Sun H.-N."/>
        </authorList>
    </citation>
    <scope>NUCLEOTIDE SEQUENCE</scope>
    <source>
        <strain evidence="1">HB14</strain>
    </source>
</reference>
<comment type="caution">
    <text evidence="1">The sequence shown here is derived from an EMBL/GenBank/DDBJ whole genome shotgun (WGS) entry which is preliminary data.</text>
</comment>
<accession>A0A9X2HWZ2</accession>
<dbReference type="SUPFAM" id="SSF75169">
    <property type="entry name" value="DsrEFH-like"/>
    <property type="match status" value="1"/>
</dbReference>
<dbReference type="GO" id="GO:0002143">
    <property type="term" value="P:tRNA wobble position uridine thiolation"/>
    <property type="evidence" value="ECO:0007669"/>
    <property type="project" value="InterPro"/>
</dbReference>
<dbReference type="Pfam" id="PF04077">
    <property type="entry name" value="DsrH"/>
    <property type="match status" value="1"/>
</dbReference>
<reference evidence="1" key="2">
    <citation type="submission" date="2023-01" db="EMBL/GenBank/DDBJ databases">
        <title>Gilvimarinus xylanilyticus HB14 isolated from Caulerpa lentillifera aquaculture base in Hainan, China.</title>
        <authorList>
            <person name="Zhang Y.-J."/>
        </authorList>
    </citation>
    <scope>NUCLEOTIDE SEQUENCE</scope>
    <source>
        <strain evidence="1">HB14</strain>
    </source>
</reference>
<dbReference type="Proteomes" id="UP001139319">
    <property type="component" value="Unassembled WGS sequence"/>
</dbReference>
<dbReference type="NCBIfam" id="TIGR03011">
    <property type="entry name" value="sulf_tusB_dsrH"/>
    <property type="match status" value="1"/>
</dbReference>
<organism evidence="1 2">
    <name type="scientific">Gilvimarinus xylanilyticus</name>
    <dbReference type="NCBI Taxonomy" id="2944139"/>
    <lineage>
        <taxon>Bacteria</taxon>
        <taxon>Pseudomonadati</taxon>
        <taxon>Pseudomonadota</taxon>
        <taxon>Gammaproteobacteria</taxon>
        <taxon>Cellvibrionales</taxon>
        <taxon>Cellvibrionaceae</taxon>
        <taxon>Gilvimarinus</taxon>
    </lineage>
</organism>
<dbReference type="InterPro" id="IPR007215">
    <property type="entry name" value="Sulphur_relay_TusB/DsrH"/>
</dbReference>
<dbReference type="PANTHER" id="PTHR37526:SF1">
    <property type="entry name" value="PROTEIN TUSB"/>
    <property type="match status" value="1"/>
</dbReference>